<evidence type="ECO:0000259" key="6">
    <source>
        <dbReference type="Pfam" id="PF11262"/>
    </source>
</evidence>
<dbReference type="GO" id="GO:0000445">
    <property type="term" value="C:THO complex part of transcription export complex"/>
    <property type="evidence" value="ECO:0007669"/>
    <property type="project" value="EnsemblFungi"/>
</dbReference>
<dbReference type="GO" id="GO:0006283">
    <property type="term" value="P:transcription-coupled nucleotide-excision repair"/>
    <property type="evidence" value="ECO:0007669"/>
    <property type="project" value="EnsemblFungi"/>
</dbReference>
<dbReference type="PANTHER" id="PTHR21597">
    <property type="entry name" value="THO2 PROTEIN"/>
    <property type="match status" value="1"/>
</dbReference>
<feature type="domain" description="THO complex subunitTHOC2 C-terminal" evidence="6">
    <location>
        <begin position="1080"/>
        <end position="1156"/>
    </location>
</feature>
<dbReference type="GO" id="GO:0031124">
    <property type="term" value="P:mRNA 3'-end processing"/>
    <property type="evidence" value="ECO:0007669"/>
    <property type="project" value="EnsemblFungi"/>
</dbReference>
<dbReference type="OrthoDB" id="29024at2759"/>
<dbReference type="InterPro" id="IPR021726">
    <property type="entry name" value="THO_THOC2_N"/>
</dbReference>
<dbReference type="Pfam" id="PF11262">
    <property type="entry name" value="Tho2"/>
    <property type="match status" value="2"/>
</dbReference>
<dbReference type="STRING" id="1266660.A0A1G4J6V2"/>
<feature type="compositionally biased region" description="Basic and acidic residues" evidence="5">
    <location>
        <begin position="1464"/>
        <end position="1479"/>
    </location>
</feature>
<dbReference type="GO" id="GO:2001209">
    <property type="term" value="P:positive regulation of transcription elongation by RNA polymerase I"/>
    <property type="evidence" value="ECO:0007669"/>
    <property type="project" value="EnsemblFungi"/>
</dbReference>
<keyword evidence="10" id="KW-1185">Reference proteome</keyword>
<feature type="region of interest" description="Disordered" evidence="5">
    <location>
        <begin position="1342"/>
        <end position="1627"/>
    </location>
</feature>
<feature type="compositionally biased region" description="Basic and acidic residues" evidence="5">
    <location>
        <begin position="1571"/>
        <end position="1587"/>
    </location>
</feature>
<comment type="similarity">
    <text evidence="2">Belongs to the THOC2 family.</text>
</comment>
<keyword evidence="4" id="KW-0539">Nucleus</keyword>
<evidence type="ECO:0000256" key="1">
    <source>
        <dbReference type="ARBA" id="ARBA00004123"/>
    </source>
</evidence>
<proteinExistence type="inferred from homology"/>
<dbReference type="EMBL" id="LT598454">
    <property type="protein sequence ID" value="SCU85569.1"/>
    <property type="molecule type" value="Genomic_DNA"/>
</dbReference>
<dbReference type="Pfam" id="PF11732">
    <property type="entry name" value="Thoc2"/>
    <property type="match status" value="1"/>
</dbReference>
<dbReference type="GO" id="GO:0000446">
    <property type="term" value="C:nucleoplasmic THO complex"/>
    <property type="evidence" value="ECO:0007669"/>
    <property type="project" value="EnsemblFungi"/>
</dbReference>
<feature type="domain" description="THO complex subunit 2 N-terminal" evidence="8">
    <location>
        <begin position="27"/>
        <end position="618"/>
    </location>
</feature>
<dbReference type="Proteomes" id="UP000190274">
    <property type="component" value="Chromosome D"/>
</dbReference>
<evidence type="ECO:0000256" key="5">
    <source>
        <dbReference type="SAM" id="MobiDB-lite"/>
    </source>
</evidence>
<feature type="compositionally biased region" description="Polar residues" evidence="5">
    <location>
        <begin position="1494"/>
        <end position="1511"/>
    </location>
</feature>
<dbReference type="InterPro" id="IPR032302">
    <property type="entry name" value="THOC2_N"/>
</dbReference>
<dbReference type="InterPro" id="IPR040007">
    <property type="entry name" value="Tho2"/>
</dbReference>
<sequence>MSSVCSQINELSEEISGTLFAGETLSHAACENWDTLMRTVSENLSCCANQTDRKHYIKSILYEIFIQLSDHNTERPLDVEKASSLIQQLYAAEGAKTARYFTSLLNSFPERSSRQLKLLQALSYMDDELCTYVIDDKLLEKAGKFTTQQRSLFKRRLVDSRYIIQKYNLLSEHSVAFSELITILLVAHSDPLNLDRAPAYWKEAQCIIGKYSLDPLRSLEVILVVSSQFVTKNYGFLVRFLKASTYWPTVEANVRNADTLNKGGNINVAQSLAMHMNELHPSVQFYDMACVLIIEGMVSFLSVFDNLGPNDETIQSFTTAYYEELEADSMKGISNPLAMASALADDADEDDKPLSSEDGEAGTVEKGVSHVEPEINREETKDHLKEGKLMLLQRLLAHGAVIPFIYAFQTYSRYMFASKDISKLYLRLFEYAIHPVYSLAVPCTEQKKDSNNLARTHDVFQAFHTQTTREFYYQECMAYVTTVDNVDKLFSLSHQWLTPLGPHLAHNASVVSKLCRIGLEDIRSSLQAPATLERWLNFARKFVLPALPLLTENVIVINQAYELLSFFDYERRYFLYHELSSKLSQDNIFIKAAWNASSREAKTELKSLSIDNMDKKGRIFAKIVSKNPLSALEPVMNQLENYDKLSDLVVETTSYFTPFAYDVLQYHILLRLSSERQSLQESGIHVTMWVQRLAVFIASLVKKSPRMDIRNIVRFVVKKLHLNDMISVTVIKELTSKVGGVKDINDLSPRQLLMLNSGKPLQELARSIIRDTRDENYTPALRLLNVFIEENALSEIFILLDSIRVSLTGKDSHYKVVSTRIDDIGLLMWSFIDMSKHFLGADRYKANVIPFDLLVSQYGLSIEWAFFIWRDFYDSLPNDDLKSVENWDQAIERAQLVPVEFQGEFVQLFINFWKSSLYDVSFPKDLYDDEKRSIEKTAAQCKPGKKKREASKMLENIMASRLGHQRAYNRCQSLLQAFSFNVNQLKLKGVLGPFIQRCVIPRALFSPADALYVVNFIWEAFSFSGALMILEEIALQRFLVPLLFSSTSLEASNLGLFFTTYLEKLEQLRKSNQVSNDDLKILFSIHHTIADDVINLMMEKNYMSIRNGIEFMKYLSTVFPVVEYDIFQMIQVMEKLISADKREDILLPSNALIGHLRARLKTSIELEAFYDMNPDEKSHFACEEKDIIIKYYKALASEEEERKRRLNFENETEEKLKEGHQESKNSGLVNDENLTAANVFARFGKVSPLPMYDILGEMRDVCKYLEADRPNYMSRIVRNKFVLAELRQIERETIHRPQEYSSRLSELFESFYRSLVSSPNHDKFQQRLNAISLACKSVRNPQGMEKMHKGKPPAQPIAYDEEPLPKAPSLMKARSETPRGMGQAGDLGDNKRQSRYSGARLNNPVPGNKNKSVTSDDKTISSQSREKIIDERKKNRESSFDFMSSKLPKGPSSSSEGRPVNIKSRYDRNSAAVPEDKGKASSPAPRVPARGTAVNRTGTDAASRFQNSPASESRFPERPPSQGLKTRFTKRPRDEVASPFPSKRKKNEPSRSHFPGPERERPASSVNRDSNTGDRYERKPLNDKRQAGPDVSLPSGPRSQGTRDKRGRGSSHAQPSTPAQRPSRYQK</sequence>
<evidence type="ECO:0000313" key="9">
    <source>
        <dbReference type="EMBL" id="SCU85569.1"/>
    </source>
</evidence>
<feature type="domain" description="THO complex subunitTHOC2 N-terminal" evidence="7">
    <location>
        <begin position="620"/>
        <end position="694"/>
    </location>
</feature>
<evidence type="ECO:0000256" key="3">
    <source>
        <dbReference type="ARBA" id="ARBA00019596"/>
    </source>
</evidence>
<feature type="compositionally biased region" description="Low complexity" evidence="5">
    <location>
        <begin position="1444"/>
        <end position="1455"/>
    </location>
</feature>
<dbReference type="GO" id="GO:0006406">
    <property type="term" value="P:mRNA export from nucleus"/>
    <property type="evidence" value="ECO:0007669"/>
    <property type="project" value="EnsemblFungi"/>
</dbReference>
<protein>
    <recommendedName>
        <fullName evidence="3">THO complex subunit 2</fullName>
    </recommendedName>
</protein>
<evidence type="ECO:0000256" key="2">
    <source>
        <dbReference type="ARBA" id="ARBA00007857"/>
    </source>
</evidence>
<evidence type="ECO:0000259" key="7">
    <source>
        <dbReference type="Pfam" id="PF11732"/>
    </source>
</evidence>
<reference evidence="9 10" key="1">
    <citation type="submission" date="2016-03" db="EMBL/GenBank/DDBJ databases">
        <authorList>
            <person name="Devillers H."/>
        </authorList>
    </citation>
    <scope>NUCLEOTIDE SEQUENCE [LARGE SCALE GENOMIC DNA]</scope>
    <source>
        <strain evidence="9">CBS 10888</strain>
    </source>
</reference>
<name>A0A1G4J6V2_9SACH</name>
<feature type="compositionally biased region" description="Basic and acidic residues" evidence="5">
    <location>
        <begin position="1414"/>
        <end position="1439"/>
    </location>
</feature>
<gene>
    <name evidence="9" type="ORF">LADA_0D08306G</name>
</gene>
<comment type="subcellular location">
    <subcellularLocation>
        <location evidence="1">Nucleus</location>
    </subcellularLocation>
</comment>
<feature type="region of interest" description="Disordered" evidence="5">
    <location>
        <begin position="348"/>
        <end position="367"/>
    </location>
</feature>
<dbReference type="Pfam" id="PF16134">
    <property type="entry name" value="THOC2_N"/>
    <property type="match status" value="1"/>
</dbReference>
<feature type="compositionally biased region" description="Polar residues" evidence="5">
    <location>
        <begin position="1611"/>
        <end position="1627"/>
    </location>
</feature>
<accession>A0A1G4J6V2</accession>
<evidence type="ECO:0000259" key="8">
    <source>
        <dbReference type="Pfam" id="PF16134"/>
    </source>
</evidence>
<feature type="domain" description="THO complex subunitTHOC2 C-terminal" evidence="6">
    <location>
        <begin position="907"/>
        <end position="1074"/>
    </location>
</feature>
<dbReference type="GO" id="GO:0006368">
    <property type="term" value="P:transcription elongation by RNA polymerase II"/>
    <property type="evidence" value="ECO:0007669"/>
    <property type="project" value="EnsemblFungi"/>
</dbReference>
<dbReference type="GO" id="GO:0097185">
    <property type="term" value="P:cellular response to azide"/>
    <property type="evidence" value="ECO:0007669"/>
    <property type="project" value="EnsemblFungi"/>
</dbReference>
<dbReference type="PANTHER" id="PTHR21597:SF0">
    <property type="entry name" value="THO COMPLEX SUBUNIT 2"/>
    <property type="match status" value="1"/>
</dbReference>
<dbReference type="GO" id="GO:0034063">
    <property type="term" value="P:stress granule assembly"/>
    <property type="evidence" value="ECO:0007669"/>
    <property type="project" value="EnsemblFungi"/>
</dbReference>
<organism evidence="9 10">
    <name type="scientific">Lachancea dasiensis</name>
    <dbReference type="NCBI Taxonomy" id="1072105"/>
    <lineage>
        <taxon>Eukaryota</taxon>
        <taxon>Fungi</taxon>
        <taxon>Dikarya</taxon>
        <taxon>Ascomycota</taxon>
        <taxon>Saccharomycotina</taxon>
        <taxon>Saccharomycetes</taxon>
        <taxon>Saccharomycetales</taxon>
        <taxon>Saccharomycetaceae</taxon>
        <taxon>Lachancea</taxon>
    </lineage>
</organism>
<dbReference type="InterPro" id="IPR021418">
    <property type="entry name" value="THO_THOC2_C"/>
</dbReference>
<dbReference type="GO" id="GO:0003729">
    <property type="term" value="F:mRNA binding"/>
    <property type="evidence" value="ECO:0007669"/>
    <property type="project" value="TreeGrafter"/>
</dbReference>
<dbReference type="GO" id="GO:0000781">
    <property type="term" value="C:chromosome, telomeric region"/>
    <property type="evidence" value="ECO:0007669"/>
    <property type="project" value="EnsemblFungi"/>
</dbReference>
<evidence type="ECO:0000256" key="4">
    <source>
        <dbReference type="ARBA" id="ARBA00023242"/>
    </source>
</evidence>
<evidence type="ECO:0000313" key="10">
    <source>
        <dbReference type="Proteomes" id="UP000190274"/>
    </source>
</evidence>
<feature type="compositionally biased region" description="Basic and acidic residues" evidence="5">
    <location>
        <begin position="1547"/>
        <end position="1562"/>
    </location>
</feature>
<dbReference type="GO" id="GO:0006310">
    <property type="term" value="P:DNA recombination"/>
    <property type="evidence" value="ECO:0007669"/>
    <property type="project" value="EnsemblFungi"/>
</dbReference>